<evidence type="ECO:0000313" key="2">
    <source>
        <dbReference type="EMBL" id="RBP45226.1"/>
    </source>
</evidence>
<dbReference type="GO" id="GO:0032259">
    <property type="term" value="P:methylation"/>
    <property type="evidence" value="ECO:0007669"/>
    <property type="project" value="UniProtKB-KW"/>
</dbReference>
<dbReference type="GO" id="GO:0008168">
    <property type="term" value="F:methyltransferase activity"/>
    <property type="evidence" value="ECO:0007669"/>
    <property type="project" value="UniProtKB-KW"/>
</dbReference>
<keyword evidence="2" id="KW-0489">Methyltransferase</keyword>
<dbReference type="CDD" id="cd02440">
    <property type="entry name" value="AdoMet_MTases"/>
    <property type="match status" value="1"/>
</dbReference>
<dbReference type="Pfam" id="PF13649">
    <property type="entry name" value="Methyltransf_25"/>
    <property type="match status" value="1"/>
</dbReference>
<keyword evidence="2" id="KW-0808">Transferase</keyword>
<name>A0A366HNZ6_9BACT</name>
<evidence type="ECO:0000313" key="3">
    <source>
        <dbReference type="Proteomes" id="UP000253426"/>
    </source>
</evidence>
<keyword evidence="3" id="KW-1185">Reference proteome</keyword>
<dbReference type="EMBL" id="QNRR01000003">
    <property type="protein sequence ID" value="RBP45226.1"/>
    <property type="molecule type" value="Genomic_DNA"/>
</dbReference>
<dbReference type="AlphaFoldDB" id="A0A366HNZ6"/>
<proteinExistence type="predicted"/>
<protein>
    <submittedName>
        <fullName evidence="2">Phospholipid N-methyltransferase</fullName>
    </submittedName>
</protein>
<dbReference type="Gene3D" id="3.40.50.150">
    <property type="entry name" value="Vaccinia Virus protein VP39"/>
    <property type="match status" value="1"/>
</dbReference>
<organism evidence="2 3">
    <name type="scientific">Roseimicrobium gellanilyticum</name>
    <dbReference type="NCBI Taxonomy" id="748857"/>
    <lineage>
        <taxon>Bacteria</taxon>
        <taxon>Pseudomonadati</taxon>
        <taxon>Verrucomicrobiota</taxon>
        <taxon>Verrucomicrobiia</taxon>
        <taxon>Verrucomicrobiales</taxon>
        <taxon>Verrucomicrobiaceae</taxon>
        <taxon>Roseimicrobium</taxon>
    </lineage>
</organism>
<dbReference type="SUPFAM" id="SSF53335">
    <property type="entry name" value="S-adenosyl-L-methionine-dependent methyltransferases"/>
    <property type="match status" value="1"/>
</dbReference>
<feature type="domain" description="Methyltransferase" evidence="1">
    <location>
        <begin position="42"/>
        <end position="139"/>
    </location>
</feature>
<sequence>MSWTFFREFIKNCQHTGAVAPSSPQLARLMMKAAGVSQARNVLELGPGTGAFTEEIQKALPVGSRYLGLEMNAAFVDTLKSRFPGMNFEQAAAQEFDYSPYLVDGGFDTIVSGLPWAALSERVQAELLESIYRVLKPDGVFATFVYTGIHWGPRGQKFRRLLTSRSRKVETTPTVWTNLPPAFIYVAQPGEAGTRLG</sequence>
<dbReference type="OrthoDB" id="9805585at2"/>
<reference evidence="2 3" key="1">
    <citation type="submission" date="2018-06" db="EMBL/GenBank/DDBJ databases">
        <title>Genomic Encyclopedia of Type Strains, Phase IV (KMG-IV): sequencing the most valuable type-strain genomes for metagenomic binning, comparative biology and taxonomic classification.</title>
        <authorList>
            <person name="Goeker M."/>
        </authorList>
    </citation>
    <scope>NUCLEOTIDE SEQUENCE [LARGE SCALE GENOMIC DNA]</scope>
    <source>
        <strain evidence="2 3">DSM 25532</strain>
    </source>
</reference>
<dbReference type="Proteomes" id="UP000253426">
    <property type="component" value="Unassembled WGS sequence"/>
</dbReference>
<comment type="caution">
    <text evidence="2">The sequence shown here is derived from an EMBL/GenBank/DDBJ whole genome shotgun (WGS) entry which is preliminary data.</text>
</comment>
<evidence type="ECO:0000259" key="1">
    <source>
        <dbReference type="Pfam" id="PF13649"/>
    </source>
</evidence>
<dbReference type="InterPro" id="IPR041698">
    <property type="entry name" value="Methyltransf_25"/>
</dbReference>
<dbReference type="InterPro" id="IPR029063">
    <property type="entry name" value="SAM-dependent_MTases_sf"/>
</dbReference>
<accession>A0A366HNZ6</accession>
<gene>
    <name evidence="2" type="ORF">DES53_103224</name>
</gene>